<proteinExistence type="predicted"/>
<evidence type="ECO:0000256" key="7">
    <source>
        <dbReference type="ARBA" id="ARBA00023145"/>
    </source>
</evidence>
<keyword evidence="4 8" id="KW-0378">Hydrolase</keyword>
<comment type="cofactor">
    <cofactor evidence="1">
        <name>Ca(2+)</name>
        <dbReference type="ChEBI" id="CHEBI:29108"/>
    </cofactor>
</comment>
<dbReference type="InterPro" id="IPR050819">
    <property type="entry name" value="Tripeptidyl-peptidase_I"/>
</dbReference>
<dbReference type="SUPFAM" id="SSF52743">
    <property type="entry name" value="Subtilisin-like"/>
    <property type="match status" value="1"/>
</dbReference>
<dbReference type="Gene3D" id="3.40.50.200">
    <property type="entry name" value="Peptidase S8/S53 domain"/>
    <property type="match status" value="1"/>
</dbReference>
<sequence length="536" mass="55693">MQRVELAGSYRAPPPDAIHVGEVDPDERIVLTFYLKRRTPDTFQPGSAGDLARLSKPITRQALAAQRRRTHGRAAARIKKLAAQFHVTVLDIDLLQRIVTLQATARLLTDILGATLRIYDDGRCRFRTRVGPLLVPKEIAPWTRAILGFEDRPLFRPVPRLRALAGVGGGAGLWPTEVAAQYGIPLDRDVSKICVGIIALGGGYLKTDLDQALTAMGREAPVVIDQAVTIAPAVPGGAAAPLTGSNQFGHDAVADEEIALDLQIIAGLLPKARVVVYFAGNNIRNLVGAISQAIFDHVNRPQVLSVSWGSAELFWSPSARDAMQGVLADAKRLNVTVLFAAGDQLATGGLNDGKAHVWFPASSPYALGCGGTQPADGGGAAAGEVVWSDGSSGTGGGISDVFPVPAYQAGLALPPSVNDGALRRGVPDVAAAAAGNPGYKVVLNGAVVIKDGTSAVAPLWAGLIAIANAGRDTPLGFVNSALYANATLFKPIEQGNNRVDGTGYDAGRGWNACTGLGVPKAAELIAALTAAPVAVV</sequence>
<organism evidence="10 11">
    <name type="scientific">Bradyrhizobium manausense</name>
    <dbReference type="NCBI Taxonomy" id="989370"/>
    <lineage>
        <taxon>Bacteria</taxon>
        <taxon>Pseudomonadati</taxon>
        <taxon>Pseudomonadota</taxon>
        <taxon>Alphaproteobacteria</taxon>
        <taxon>Hyphomicrobiales</taxon>
        <taxon>Nitrobacteraceae</taxon>
        <taxon>Bradyrhizobium</taxon>
    </lineage>
</organism>
<name>A0A0R3DZ93_9BRAD</name>
<keyword evidence="11" id="KW-1185">Reference proteome</keyword>
<dbReference type="PROSITE" id="PS51695">
    <property type="entry name" value="SEDOLISIN"/>
    <property type="match status" value="1"/>
</dbReference>
<dbReference type="PANTHER" id="PTHR14218">
    <property type="entry name" value="PROTEASE S8 TRIPEPTIDYL PEPTIDASE I CLN2"/>
    <property type="match status" value="1"/>
</dbReference>
<evidence type="ECO:0000256" key="8">
    <source>
        <dbReference type="PROSITE-ProRule" id="PRU01032"/>
    </source>
</evidence>
<protein>
    <recommendedName>
        <fullName evidence="9">Peptidase S53 domain-containing protein</fullName>
    </recommendedName>
</protein>
<evidence type="ECO:0000313" key="10">
    <source>
        <dbReference type="EMBL" id="KRQ12764.1"/>
    </source>
</evidence>
<feature type="domain" description="Peptidase S53" evidence="9">
    <location>
        <begin position="172"/>
        <end position="531"/>
    </location>
</feature>
<feature type="active site" description="Charge relay system" evidence="8">
    <location>
        <position position="261"/>
    </location>
</feature>
<dbReference type="GO" id="GO:0046872">
    <property type="term" value="F:metal ion binding"/>
    <property type="evidence" value="ECO:0007669"/>
    <property type="project" value="UniProtKB-KW"/>
</dbReference>
<evidence type="ECO:0000256" key="4">
    <source>
        <dbReference type="ARBA" id="ARBA00022801"/>
    </source>
</evidence>
<dbReference type="GO" id="GO:0004252">
    <property type="term" value="F:serine-type endopeptidase activity"/>
    <property type="evidence" value="ECO:0007669"/>
    <property type="project" value="UniProtKB-UniRule"/>
</dbReference>
<keyword evidence="3" id="KW-0479">Metal-binding</keyword>
<dbReference type="SUPFAM" id="SSF54897">
    <property type="entry name" value="Protease propeptides/inhibitors"/>
    <property type="match status" value="1"/>
</dbReference>
<evidence type="ECO:0000259" key="9">
    <source>
        <dbReference type="PROSITE" id="PS51695"/>
    </source>
</evidence>
<dbReference type="InterPro" id="IPR000209">
    <property type="entry name" value="Peptidase_S8/S53_dom"/>
</dbReference>
<comment type="caution">
    <text evidence="10">The sequence shown here is derived from an EMBL/GenBank/DDBJ whole genome shotgun (WGS) entry which is preliminary data.</text>
</comment>
<accession>A0A0R3DZ93</accession>
<evidence type="ECO:0000256" key="1">
    <source>
        <dbReference type="ARBA" id="ARBA00001913"/>
    </source>
</evidence>
<dbReference type="InterPro" id="IPR036852">
    <property type="entry name" value="Peptidase_S8/S53_dom_sf"/>
</dbReference>
<reference evidence="10 11" key="1">
    <citation type="submission" date="2015-09" db="EMBL/GenBank/DDBJ databases">
        <title>Draft Genome Sequence of Bradyrhizobium manausense Strain BR 3351T, a Novel Symbiotic Nitrogen-Fixing Alphaproteobacterium Isolated from Brazilian Amazon Rain Forest.</title>
        <authorList>
            <person name="De Araujo J.L."/>
            <person name="Zilli J.E."/>
        </authorList>
    </citation>
    <scope>NUCLEOTIDE SEQUENCE [LARGE SCALE GENOMIC DNA]</scope>
    <source>
        <strain evidence="10 11">BR3351</strain>
    </source>
</reference>
<dbReference type="STRING" id="989370.AOQ71_16720"/>
<dbReference type="InterPro" id="IPR015366">
    <property type="entry name" value="S53_propep"/>
</dbReference>
<keyword evidence="6" id="KW-0106">Calcium</keyword>
<feature type="active site" description="Charge relay system" evidence="8">
    <location>
        <position position="257"/>
    </location>
</feature>
<evidence type="ECO:0000256" key="6">
    <source>
        <dbReference type="ARBA" id="ARBA00022837"/>
    </source>
</evidence>
<keyword evidence="2 8" id="KW-0645">Protease</keyword>
<dbReference type="EMBL" id="LJYG01000062">
    <property type="protein sequence ID" value="KRQ12764.1"/>
    <property type="molecule type" value="Genomic_DNA"/>
</dbReference>
<keyword evidence="7" id="KW-0865">Zymogen</keyword>
<keyword evidence="5 8" id="KW-0720">Serine protease</keyword>
<dbReference type="InterPro" id="IPR030400">
    <property type="entry name" value="Sedolisin_dom"/>
</dbReference>
<evidence type="ECO:0000256" key="2">
    <source>
        <dbReference type="ARBA" id="ARBA00022670"/>
    </source>
</evidence>
<evidence type="ECO:0000313" key="11">
    <source>
        <dbReference type="Proteomes" id="UP000051936"/>
    </source>
</evidence>
<dbReference type="CDD" id="cd04056">
    <property type="entry name" value="Peptidases_S53"/>
    <property type="match status" value="1"/>
</dbReference>
<dbReference type="Pfam" id="PF00082">
    <property type="entry name" value="Peptidase_S8"/>
    <property type="match status" value="1"/>
</dbReference>
<dbReference type="AlphaFoldDB" id="A0A0R3DZ93"/>
<evidence type="ECO:0000256" key="3">
    <source>
        <dbReference type="ARBA" id="ARBA00022723"/>
    </source>
</evidence>
<dbReference type="RefSeq" id="WP_057747984.1">
    <property type="nucleotide sequence ID" value="NZ_LJYG01000062.1"/>
</dbReference>
<dbReference type="GO" id="GO:0006508">
    <property type="term" value="P:proteolysis"/>
    <property type="evidence" value="ECO:0007669"/>
    <property type="project" value="UniProtKB-KW"/>
</dbReference>
<dbReference type="PANTHER" id="PTHR14218:SF15">
    <property type="entry name" value="TRIPEPTIDYL-PEPTIDASE 1"/>
    <property type="match status" value="1"/>
</dbReference>
<dbReference type="GO" id="GO:0008240">
    <property type="term" value="F:tripeptidyl-peptidase activity"/>
    <property type="evidence" value="ECO:0007669"/>
    <property type="project" value="TreeGrafter"/>
</dbReference>
<evidence type="ECO:0000256" key="5">
    <source>
        <dbReference type="ARBA" id="ARBA00022825"/>
    </source>
</evidence>
<comment type="caution">
    <text evidence="8">Lacks conserved residue(s) required for the propagation of feature annotation.</text>
</comment>
<feature type="active site" description="Charge relay system" evidence="8">
    <location>
        <position position="454"/>
    </location>
</feature>
<dbReference type="SMART" id="SM00944">
    <property type="entry name" value="Pro-kuma_activ"/>
    <property type="match status" value="1"/>
</dbReference>
<gene>
    <name evidence="10" type="ORF">AOQ71_16720</name>
</gene>
<dbReference type="Proteomes" id="UP000051936">
    <property type="component" value="Unassembled WGS sequence"/>
</dbReference>